<accession>A0A1I3GWT1</accession>
<dbReference type="Proteomes" id="UP000199111">
    <property type="component" value="Unassembled WGS sequence"/>
</dbReference>
<dbReference type="EMBL" id="FOQY01000002">
    <property type="protein sequence ID" value="SFI28058.1"/>
    <property type="molecule type" value="Genomic_DNA"/>
</dbReference>
<keyword evidence="3" id="KW-1185">Reference proteome</keyword>
<dbReference type="AlphaFoldDB" id="A0A1I3GWT1"/>
<name>A0A1I3GWT1_9ACTN</name>
<feature type="domain" description="Nal1 N-terminal" evidence="1">
    <location>
        <begin position="29"/>
        <end position="83"/>
    </location>
</feature>
<evidence type="ECO:0000313" key="2">
    <source>
        <dbReference type="EMBL" id="SFI28058.1"/>
    </source>
</evidence>
<protein>
    <recommendedName>
        <fullName evidence="1">Nal1 N-terminal domain-containing protein</fullName>
    </recommendedName>
</protein>
<dbReference type="Pfam" id="PF25608">
    <property type="entry name" value="NAL1_N"/>
    <property type="match status" value="1"/>
</dbReference>
<dbReference type="InterPro" id="IPR057905">
    <property type="entry name" value="Nal1_N"/>
</dbReference>
<dbReference type="GeneID" id="96296600"/>
<evidence type="ECO:0000313" key="3">
    <source>
        <dbReference type="Proteomes" id="UP000199111"/>
    </source>
</evidence>
<gene>
    <name evidence="2" type="ORF">SAMN05216275_102260</name>
</gene>
<reference evidence="3" key="1">
    <citation type="submission" date="2016-10" db="EMBL/GenBank/DDBJ databases">
        <authorList>
            <person name="Varghese N."/>
            <person name="Submissions S."/>
        </authorList>
    </citation>
    <scope>NUCLEOTIDE SEQUENCE [LARGE SCALE GENOMIC DNA]</scope>
    <source>
        <strain evidence="3">CGMCC 4.2126</strain>
    </source>
</reference>
<proteinExistence type="predicted"/>
<dbReference type="RefSeq" id="WP_093885591.1">
    <property type="nucleotide sequence ID" value="NZ_FOQY01000002.1"/>
</dbReference>
<sequence length="523" mass="56138">MKLNQDTEARLHRGKRKILDDFGADPNVTGAGIGFRRRDGQWTDEPVVVVLVAKKRPEALVSNRRLLPRTVEVDGSLCEVDVIEAGPFRMDRVTDSAREVTPEAVVGVPGRMRPPRPGCSISNPLDGDAAGTLGLFVLDKTDGTVCLMSNNHVMARMGEGVKGEKIIQPGVHDGGTAAKDTIATLKRWVPITTAGTKIDAAIAQLTDQMNLSLQPALDRMPPLGVKHPAVGIFTGGDDHGTGVITRIDLALTALNVVPAVSAPDGRVAAAPPEAVKVPEPYMNIEKVGRTSGYTSSMITAIGVETVILTPLGMVLYTDLALTDRFGLAGDSGSTVFHGGDGDTLVEPEDNSSCPLLGSVGSYYGLPLTGDNDLADDLRDNFLAQSLVGRLLIRIPYINQQAVIDRLQGKQATGNERSYASQYYGKYHDFMATVLADPDSTAVVTQEHLDDSVFAISGLAQTVLTPQETQLAYTLYEKALMPTLGMNRRQVLEYMNGHDLYTLVYDAIAKVPTIELNGPIELPR</sequence>
<evidence type="ECO:0000259" key="1">
    <source>
        <dbReference type="Pfam" id="PF25608"/>
    </source>
</evidence>
<organism evidence="2 3">
    <name type="scientific">Streptosporangium canum</name>
    <dbReference type="NCBI Taxonomy" id="324952"/>
    <lineage>
        <taxon>Bacteria</taxon>
        <taxon>Bacillati</taxon>
        <taxon>Actinomycetota</taxon>
        <taxon>Actinomycetes</taxon>
        <taxon>Streptosporangiales</taxon>
        <taxon>Streptosporangiaceae</taxon>
        <taxon>Streptosporangium</taxon>
    </lineage>
</organism>